<gene>
    <name evidence="1" type="ORF">UFOPK1808_01262</name>
</gene>
<dbReference type="PROSITE" id="PS51273">
    <property type="entry name" value="GATASE_TYPE_1"/>
    <property type="match status" value="1"/>
</dbReference>
<dbReference type="GO" id="GO:0005829">
    <property type="term" value="C:cytosol"/>
    <property type="evidence" value="ECO:0007669"/>
    <property type="project" value="TreeGrafter"/>
</dbReference>
<dbReference type="EMBL" id="CAEZUL010000181">
    <property type="protein sequence ID" value="CAB4609295.1"/>
    <property type="molecule type" value="Genomic_DNA"/>
</dbReference>
<dbReference type="Gene3D" id="3.40.50.880">
    <property type="match status" value="1"/>
</dbReference>
<sequence length="229" mass="24451">MTKPFIAIPGRISPEAAGQRSEVAVTRMTYIDAVRRAGGIPIVIPPSSDADEIAASLDACSGLLLLGGGDVNPTQYGQSERAQLYGVNDLIDQFELIAVRHALSTSRPILAVCRGLQILNVALGGTLVQHLESTRDHRDTMHEVQLVADSRTAVAMKSHSPLVHSFHHQAIEQVGSGLRVVGTHLDGTIEAAELEGNTWVVGVQWHPEDTAETDSAHQGLFDALVAQCS</sequence>
<dbReference type="CDD" id="cd01745">
    <property type="entry name" value="GATase1_2"/>
    <property type="match status" value="1"/>
</dbReference>
<dbReference type="AlphaFoldDB" id="A0A6J6HDA0"/>
<dbReference type="GO" id="GO:0033969">
    <property type="term" value="F:gamma-glutamyl-gamma-aminobutyrate hydrolase activity"/>
    <property type="evidence" value="ECO:0007669"/>
    <property type="project" value="TreeGrafter"/>
</dbReference>
<accession>A0A6J6HDA0</accession>
<dbReference type="SUPFAM" id="SSF52317">
    <property type="entry name" value="Class I glutamine amidotransferase-like"/>
    <property type="match status" value="1"/>
</dbReference>
<name>A0A6J6HDA0_9ZZZZ</name>
<evidence type="ECO:0000313" key="1">
    <source>
        <dbReference type="EMBL" id="CAB4609295.1"/>
    </source>
</evidence>
<dbReference type="GO" id="GO:0006598">
    <property type="term" value="P:polyamine catabolic process"/>
    <property type="evidence" value="ECO:0007669"/>
    <property type="project" value="TreeGrafter"/>
</dbReference>
<dbReference type="Pfam" id="PF07722">
    <property type="entry name" value="Peptidase_C26"/>
    <property type="match status" value="1"/>
</dbReference>
<proteinExistence type="predicted"/>
<dbReference type="InterPro" id="IPR029062">
    <property type="entry name" value="Class_I_gatase-like"/>
</dbReference>
<dbReference type="PANTHER" id="PTHR43235">
    <property type="entry name" value="GLUTAMINE AMIDOTRANSFERASE PB2B2.05-RELATED"/>
    <property type="match status" value="1"/>
</dbReference>
<organism evidence="1">
    <name type="scientific">freshwater metagenome</name>
    <dbReference type="NCBI Taxonomy" id="449393"/>
    <lineage>
        <taxon>unclassified sequences</taxon>
        <taxon>metagenomes</taxon>
        <taxon>ecological metagenomes</taxon>
    </lineage>
</organism>
<dbReference type="InterPro" id="IPR044668">
    <property type="entry name" value="PuuD-like"/>
</dbReference>
<reference evidence="1" key="1">
    <citation type="submission" date="2020-05" db="EMBL/GenBank/DDBJ databases">
        <authorList>
            <person name="Chiriac C."/>
            <person name="Salcher M."/>
            <person name="Ghai R."/>
            <person name="Kavagutti S V."/>
        </authorList>
    </citation>
    <scope>NUCLEOTIDE SEQUENCE</scope>
</reference>
<dbReference type="InterPro" id="IPR011697">
    <property type="entry name" value="Peptidase_C26"/>
</dbReference>
<protein>
    <submittedName>
        <fullName evidence="1">Unannotated protein</fullName>
    </submittedName>
</protein>
<dbReference type="PANTHER" id="PTHR43235:SF1">
    <property type="entry name" value="GLUTAMINE AMIDOTRANSFERASE PB2B2.05-RELATED"/>
    <property type="match status" value="1"/>
</dbReference>